<name>A0AAV2YI78_9STRA</name>
<dbReference type="SUPFAM" id="SSF50249">
    <property type="entry name" value="Nucleic acid-binding proteins"/>
    <property type="match status" value="1"/>
</dbReference>
<evidence type="ECO:0000256" key="5">
    <source>
        <dbReference type="ARBA" id="ARBA00022895"/>
    </source>
</evidence>
<dbReference type="GO" id="GO:0005634">
    <property type="term" value="C:nucleus"/>
    <property type="evidence" value="ECO:0007669"/>
    <property type="project" value="UniProtKB-SubCell"/>
</dbReference>
<dbReference type="PANTHER" id="PTHR13989:SF33">
    <property type="entry name" value="CST COMPLEX SUBUNIT STN1"/>
    <property type="match status" value="1"/>
</dbReference>
<evidence type="ECO:0000256" key="1">
    <source>
        <dbReference type="ARBA" id="ARBA00004123"/>
    </source>
</evidence>
<dbReference type="Proteomes" id="UP001146120">
    <property type="component" value="Unassembled WGS sequence"/>
</dbReference>
<comment type="subcellular location">
    <subcellularLocation>
        <location evidence="2">Chromosome</location>
        <location evidence="2">Telomere</location>
    </subcellularLocation>
    <subcellularLocation>
        <location evidence="1">Nucleus</location>
    </subcellularLocation>
</comment>
<evidence type="ECO:0000256" key="6">
    <source>
        <dbReference type="ARBA" id="ARBA00023125"/>
    </source>
</evidence>
<evidence type="ECO:0000313" key="10">
    <source>
        <dbReference type="Proteomes" id="UP001146120"/>
    </source>
</evidence>
<dbReference type="InterPro" id="IPR012340">
    <property type="entry name" value="NA-bd_OB-fold"/>
</dbReference>
<keyword evidence="6" id="KW-0238">DNA-binding</keyword>
<dbReference type="EMBL" id="DAKRPA010000295">
    <property type="protein sequence ID" value="DAZ93750.1"/>
    <property type="molecule type" value="Genomic_DNA"/>
</dbReference>
<reference evidence="9" key="1">
    <citation type="submission" date="2022-11" db="EMBL/GenBank/DDBJ databases">
        <authorList>
            <person name="Morgan W.R."/>
            <person name="Tartar A."/>
        </authorList>
    </citation>
    <scope>NUCLEOTIDE SEQUENCE</scope>
    <source>
        <strain evidence="9">ARSEF 373</strain>
    </source>
</reference>
<evidence type="ECO:0000313" key="9">
    <source>
        <dbReference type="EMBL" id="DAZ93750.1"/>
    </source>
</evidence>
<comment type="caution">
    <text evidence="9">The sequence shown here is derived from an EMBL/GenBank/DDBJ whole genome shotgun (WGS) entry which is preliminary data.</text>
</comment>
<gene>
    <name evidence="9" type="ORF">N0F65_007376</name>
</gene>
<sequence>MTSLSSWGADPVTWSYVKLYGVHLEKQLQSLDGLPGSHSWTQTRSGHPHLLTKAQLMGVLVSIQERKDRVEFLVDDGTGCVPAVLWTATWSRHVTLGDLVHVEGKLNLNVSIDLPRPTRELRVARIAKVEDPNEEVLFWLQVMHLSSTVYSLDGVQPTAVATTAPPTSGESGPWQGLLSQLFFDLDLSENACRSFLSESNEDNVYDERRVGLQTLRILVERQQTTNKCVTCTFQDILSALPLGDASSRSALVRPLRRTFQILRQSGVFWLEDTMSDRHRFQSFATSLQPVMTTFIRQQQRVRMPELAEHIYSHAEFKLLPLDWLNAAVIRLVQSGLISQGSDSQLTLLDST</sequence>
<keyword evidence="5" id="KW-0779">Telomere</keyword>
<dbReference type="GO" id="GO:0003677">
    <property type="term" value="F:DNA binding"/>
    <property type="evidence" value="ECO:0007669"/>
    <property type="project" value="UniProtKB-KW"/>
</dbReference>
<protein>
    <recommendedName>
        <fullName evidence="3">CST complex subunit STN1</fullName>
    </recommendedName>
    <alternativeName>
        <fullName evidence="8">Suppressor of cdc thirteen homolog</fullName>
    </alternativeName>
</protein>
<dbReference type="InterPro" id="IPR040260">
    <property type="entry name" value="RFA2-like"/>
</dbReference>
<reference evidence="9" key="2">
    <citation type="journal article" date="2023" name="Microbiol Resour">
        <title>Decontamination and Annotation of the Draft Genome Sequence of the Oomycete Lagenidium giganteum ARSEF 373.</title>
        <authorList>
            <person name="Morgan W.R."/>
            <person name="Tartar A."/>
        </authorList>
    </citation>
    <scope>NUCLEOTIDE SEQUENCE</scope>
    <source>
        <strain evidence="9">ARSEF 373</strain>
    </source>
</reference>
<organism evidence="9 10">
    <name type="scientific">Lagenidium giganteum</name>
    <dbReference type="NCBI Taxonomy" id="4803"/>
    <lineage>
        <taxon>Eukaryota</taxon>
        <taxon>Sar</taxon>
        <taxon>Stramenopiles</taxon>
        <taxon>Oomycota</taxon>
        <taxon>Peronosporomycetes</taxon>
        <taxon>Pythiales</taxon>
        <taxon>Pythiaceae</taxon>
    </lineage>
</organism>
<dbReference type="Gene3D" id="2.40.50.140">
    <property type="entry name" value="Nucleic acid-binding proteins"/>
    <property type="match status" value="1"/>
</dbReference>
<evidence type="ECO:0000256" key="3">
    <source>
        <dbReference type="ARBA" id="ARBA00017411"/>
    </source>
</evidence>
<evidence type="ECO:0000256" key="8">
    <source>
        <dbReference type="ARBA" id="ARBA00030039"/>
    </source>
</evidence>
<keyword evidence="7" id="KW-0539">Nucleus</keyword>
<keyword evidence="4" id="KW-0158">Chromosome</keyword>
<dbReference type="AlphaFoldDB" id="A0AAV2YI78"/>
<evidence type="ECO:0000256" key="7">
    <source>
        <dbReference type="ARBA" id="ARBA00023242"/>
    </source>
</evidence>
<dbReference type="PANTHER" id="PTHR13989">
    <property type="entry name" value="REPLICATION PROTEIN A-RELATED"/>
    <property type="match status" value="1"/>
</dbReference>
<accession>A0AAV2YI78</accession>
<keyword evidence="10" id="KW-1185">Reference proteome</keyword>
<evidence type="ECO:0000256" key="2">
    <source>
        <dbReference type="ARBA" id="ARBA00004574"/>
    </source>
</evidence>
<proteinExistence type="predicted"/>
<evidence type="ECO:0000256" key="4">
    <source>
        <dbReference type="ARBA" id="ARBA00022454"/>
    </source>
</evidence>
<dbReference type="GO" id="GO:0000781">
    <property type="term" value="C:chromosome, telomeric region"/>
    <property type="evidence" value="ECO:0007669"/>
    <property type="project" value="UniProtKB-SubCell"/>
</dbReference>